<gene>
    <name evidence="2" type="ORF">DET50_11647</name>
</gene>
<evidence type="ECO:0000313" key="2">
    <source>
        <dbReference type="EMBL" id="RBP26989.1"/>
    </source>
</evidence>
<feature type="domain" description="STAS" evidence="1">
    <location>
        <begin position="17"/>
        <end position="102"/>
    </location>
</feature>
<protein>
    <submittedName>
        <fullName evidence="2">Phospholipid transport system transporter-binding protein</fullName>
    </submittedName>
</protein>
<dbReference type="Pfam" id="PF13466">
    <property type="entry name" value="STAS_2"/>
    <property type="match status" value="1"/>
</dbReference>
<dbReference type="RefSeq" id="WP_113863413.1">
    <property type="nucleotide sequence ID" value="NZ_QNRO01000016.1"/>
</dbReference>
<evidence type="ECO:0000259" key="1">
    <source>
        <dbReference type="PROSITE" id="PS50801"/>
    </source>
</evidence>
<dbReference type="InterPro" id="IPR036513">
    <property type="entry name" value="STAS_dom_sf"/>
</dbReference>
<dbReference type="EMBL" id="QNRO01000016">
    <property type="protein sequence ID" value="RBP26989.1"/>
    <property type="molecule type" value="Genomic_DNA"/>
</dbReference>
<accession>A0A366GJ74</accession>
<dbReference type="Gene3D" id="3.30.750.24">
    <property type="entry name" value="STAS domain"/>
    <property type="match status" value="1"/>
</dbReference>
<dbReference type="STRING" id="379482.SAMN04487961_1448"/>
<name>A0A366GJ74_9GAMM</name>
<dbReference type="PROSITE" id="PS50801">
    <property type="entry name" value="STAS"/>
    <property type="match status" value="1"/>
</dbReference>
<proteinExistence type="predicted"/>
<sequence length="102" mass="10838">MSPSAPRAELRDGEMIVTGEVDASSVIGLRQQGEQLISGINDGLVVDVSGLETAHSVVLSMMLCWERLARKQGIDLSFRGINGRLASLASLSNLSAQLTRAD</sequence>
<dbReference type="InterPro" id="IPR058548">
    <property type="entry name" value="MlaB-like_STAS"/>
</dbReference>
<dbReference type="AlphaFoldDB" id="A0A366GJ74"/>
<dbReference type="InterPro" id="IPR002645">
    <property type="entry name" value="STAS_dom"/>
</dbReference>
<organism evidence="2 3">
    <name type="scientific">Marinobacter pelagius</name>
    <dbReference type="NCBI Taxonomy" id="379482"/>
    <lineage>
        <taxon>Bacteria</taxon>
        <taxon>Pseudomonadati</taxon>
        <taxon>Pseudomonadota</taxon>
        <taxon>Gammaproteobacteria</taxon>
        <taxon>Pseudomonadales</taxon>
        <taxon>Marinobacteraceae</taxon>
        <taxon>Marinobacter</taxon>
    </lineage>
</organism>
<reference evidence="2 3" key="1">
    <citation type="submission" date="2018-06" db="EMBL/GenBank/DDBJ databases">
        <title>Freshwater and sediment microbial communities from various areas in North America, analyzing microbe dynamics in response to fracking.</title>
        <authorList>
            <person name="Lamendella R."/>
        </authorList>
    </citation>
    <scope>NUCLEOTIDE SEQUENCE [LARGE SCALE GENOMIC DNA]</scope>
    <source>
        <strain evidence="2 3">114J</strain>
    </source>
</reference>
<dbReference type="SUPFAM" id="SSF52091">
    <property type="entry name" value="SpoIIaa-like"/>
    <property type="match status" value="1"/>
</dbReference>
<comment type="caution">
    <text evidence="2">The sequence shown here is derived from an EMBL/GenBank/DDBJ whole genome shotgun (WGS) entry which is preliminary data.</text>
</comment>
<evidence type="ECO:0000313" key="3">
    <source>
        <dbReference type="Proteomes" id="UP000252995"/>
    </source>
</evidence>
<dbReference type="Proteomes" id="UP000252995">
    <property type="component" value="Unassembled WGS sequence"/>
</dbReference>
<dbReference type="OrthoDB" id="6371012at2"/>